<evidence type="ECO:0000313" key="2">
    <source>
        <dbReference type="WBParaSite" id="PDA_v2.g23439.t1"/>
    </source>
</evidence>
<organism evidence="1 2">
    <name type="scientific">Panagrolaimus davidi</name>
    <dbReference type="NCBI Taxonomy" id="227884"/>
    <lineage>
        <taxon>Eukaryota</taxon>
        <taxon>Metazoa</taxon>
        <taxon>Ecdysozoa</taxon>
        <taxon>Nematoda</taxon>
        <taxon>Chromadorea</taxon>
        <taxon>Rhabditida</taxon>
        <taxon>Tylenchina</taxon>
        <taxon>Panagrolaimomorpha</taxon>
        <taxon>Panagrolaimoidea</taxon>
        <taxon>Panagrolaimidae</taxon>
        <taxon>Panagrolaimus</taxon>
    </lineage>
</organism>
<sequence length="68" mass="7909">MKKIILQKEMEISLTSKTVIKIDENREFTVTPIKYTNFYYCDIKEIKGDFEISNIKKVVAGGKGMYLL</sequence>
<dbReference type="WBParaSite" id="PDA_v2.g23439.t1">
    <property type="protein sequence ID" value="PDA_v2.g23439.t1"/>
    <property type="gene ID" value="PDA_v2.g23439"/>
</dbReference>
<dbReference type="Proteomes" id="UP000887578">
    <property type="component" value="Unplaced"/>
</dbReference>
<evidence type="ECO:0000313" key="1">
    <source>
        <dbReference type="Proteomes" id="UP000887578"/>
    </source>
</evidence>
<proteinExistence type="predicted"/>
<accession>A0A914PYH2</accession>
<keyword evidence="1" id="KW-1185">Reference proteome</keyword>
<name>A0A914PYH2_9BILA</name>
<reference evidence="2" key="1">
    <citation type="submission" date="2022-11" db="UniProtKB">
        <authorList>
            <consortium name="WormBaseParasite"/>
        </authorList>
    </citation>
    <scope>IDENTIFICATION</scope>
</reference>
<dbReference type="AlphaFoldDB" id="A0A914PYH2"/>
<protein>
    <submittedName>
        <fullName evidence="2">Uncharacterized protein</fullName>
    </submittedName>
</protein>